<dbReference type="EMBL" id="JAENGY010001259">
    <property type="protein sequence ID" value="KAG6950837.1"/>
    <property type="molecule type" value="Genomic_DNA"/>
</dbReference>
<dbReference type="AlphaFoldDB" id="A0A8J5ICL4"/>
<accession>A0A8J5ICL4</accession>
<sequence length="76" mass="8566">MDRRKNQVEWRVVDAVAESTNVAVVESTPVDSVTMDVAGEVAERAYVTAVTYEYHEKKERLKQSGYDEGELVACEQ</sequence>
<dbReference type="Proteomes" id="UP000709295">
    <property type="component" value="Unassembled WGS sequence"/>
</dbReference>
<gene>
    <name evidence="1" type="ORF">JG688_00013985</name>
</gene>
<organism evidence="1 2">
    <name type="scientific">Phytophthora aleatoria</name>
    <dbReference type="NCBI Taxonomy" id="2496075"/>
    <lineage>
        <taxon>Eukaryota</taxon>
        <taxon>Sar</taxon>
        <taxon>Stramenopiles</taxon>
        <taxon>Oomycota</taxon>
        <taxon>Peronosporomycetes</taxon>
        <taxon>Peronosporales</taxon>
        <taxon>Peronosporaceae</taxon>
        <taxon>Phytophthora</taxon>
    </lineage>
</organism>
<name>A0A8J5ICL4_9STRA</name>
<evidence type="ECO:0000313" key="1">
    <source>
        <dbReference type="EMBL" id="KAG6950837.1"/>
    </source>
</evidence>
<proteinExistence type="predicted"/>
<protein>
    <submittedName>
        <fullName evidence="1">Uncharacterized protein</fullName>
    </submittedName>
</protein>
<evidence type="ECO:0000313" key="2">
    <source>
        <dbReference type="Proteomes" id="UP000709295"/>
    </source>
</evidence>
<keyword evidence="2" id="KW-1185">Reference proteome</keyword>
<reference evidence="1" key="1">
    <citation type="submission" date="2021-01" db="EMBL/GenBank/DDBJ databases">
        <title>Phytophthora aleatoria, a newly-described species from Pinus radiata is distinct from Phytophthora cactorum isolates based on comparative genomics.</title>
        <authorList>
            <person name="Mcdougal R."/>
            <person name="Panda P."/>
            <person name="Williams N."/>
            <person name="Studholme D.J."/>
        </authorList>
    </citation>
    <scope>NUCLEOTIDE SEQUENCE</scope>
    <source>
        <strain evidence="1">NZFS 4037</strain>
    </source>
</reference>
<comment type="caution">
    <text evidence="1">The sequence shown here is derived from an EMBL/GenBank/DDBJ whole genome shotgun (WGS) entry which is preliminary data.</text>
</comment>